<evidence type="ECO:0000256" key="3">
    <source>
        <dbReference type="ARBA" id="ARBA00022695"/>
    </source>
</evidence>
<dbReference type="InterPro" id="IPR012337">
    <property type="entry name" value="RNaseH-like_sf"/>
</dbReference>
<evidence type="ECO:0000313" key="7">
    <source>
        <dbReference type="Proteomes" id="UP000285060"/>
    </source>
</evidence>
<dbReference type="GO" id="GO:0042276">
    <property type="term" value="P:error-prone translesion synthesis"/>
    <property type="evidence" value="ECO:0007669"/>
    <property type="project" value="TreeGrafter"/>
</dbReference>
<dbReference type="Gene3D" id="3.30.420.10">
    <property type="entry name" value="Ribonuclease H-like superfamily/Ribonuclease H"/>
    <property type="match status" value="2"/>
</dbReference>
<dbReference type="InterPro" id="IPR030559">
    <property type="entry name" value="PolZ_Rev3"/>
</dbReference>
<dbReference type="AlphaFoldDB" id="A0A3R6VMK6"/>
<dbReference type="Gene3D" id="1.10.132.60">
    <property type="entry name" value="DNA polymerase family B, C-terminal domain"/>
    <property type="match status" value="1"/>
</dbReference>
<proteinExistence type="predicted"/>
<keyword evidence="7" id="KW-1185">Reference proteome</keyword>
<dbReference type="Proteomes" id="UP000285060">
    <property type="component" value="Unassembled WGS sequence"/>
</dbReference>
<dbReference type="Pfam" id="PF00136">
    <property type="entry name" value="DNA_pol_B"/>
    <property type="match status" value="1"/>
</dbReference>
<dbReference type="GO" id="GO:0003887">
    <property type="term" value="F:DNA-directed DNA polymerase activity"/>
    <property type="evidence" value="ECO:0007669"/>
    <property type="project" value="UniProtKB-KW"/>
</dbReference>
<accession>A0A3R6VMK6</accession>
<keyword evidence="2" id="KW-0808">Transferase</keyword>
<comment type="caution">
    <text evidence="6">The sequence shown here is derived from an EMBL/GenBank/DDBJ whole genome shotgun (WGS) entry which is preliminary data.</text>
</comment>
<protein>
    <recommendedName>
        <fullName evidence="1">DNA-directed DNA polymerase</fullName>
        <ecNumber evidence="1">2.7.7.7</ecNumber>
    </recommendedName>
</protein>
<dbReference type="EC" id="2.7.7.7" evidence="1"/>
<dbReference type="InterPro" id="IPR006134">
    <property type="entry name" value="DNA-dir_DNA_pol_B_multi_dom"/>
</dbReference>
<reference evidence="6 7" key="1">
    <citation type="submission" date="2018-08" db="EMBL/GenBank/DDBJ databases">
        <title>Aphanomyces genome sequencing and annotation.</title>
        <authorList>
            <person name="Minardi D."/>
            <person name="Oidtmann B."/>
            <person name="Van Der Giezen M."/>
            <person name="Studholme D.J."/>
        </authorList>
    </citation>
    <scope>NUCLEOTIDE SEQUENCE [LARGE SCALE GENOMIC DNA]</scope>
    <source>
        <strain evidence="6 7">NJM0002</strain>
    </source>
</reference>
<dbReference type="GO" id="GO:0000724">
    <property type="term" value="P:double-strand break repair via homologous recombination"/>
    <property type="evidence" value="ECO:0007669"/>
    <property type="project" value="TreeGrafter"/>
</dbReference>
<evidence type="ECO:0000256" key="4">
    <source>
        <dbReference type="ARBA" id="ARBA00022932"/>
    </source>
</evidence>
<gene>
    <name evidence="6" type="ORF">DYB32_004335</name>
</gene>
<dbReference type="InterPro" id="IPR043502">
    <property type="entry name" value="DNA/RNA_pol_sf"/>
</dbReference>
<dbReference type="PANTHER" id="PTHR45812">
    <property type="entry name" value="DNA POLYMERASE ZETA CATALYTIC SUBUNIT"/>
    <property type="match status" value="1"/>
</dbReference>
<dbReference type="PANTHER" id="PTHR45812:SF1">
    <property type="entry name" value="DNA POLYMERASE ZETA CATALYTIC SUBUNIT"/>
    <property type="match status" value="1"/>
</dbReference>
<evidence type="ECO:0000256" key="2">
    <source>
        <dbReference type="ARBA" id="ARBA00022679"/>
    </source>
</evidence>
<dbReference type="SUPFAM" id="SSF56672">
    <property type="entry name" value="DNA/RNA polymerases"/>
    <property type="match status" value="1"/>
</dbReference>
<organism evidence="6 7">
    <name type="scientific">Aphanomyces invadans</name>
    <dbReference type="NCBI Taxonomy" id="157072"/>
    <lineage>
        <taxon>Eukaryota</taxon>
        <taxon>Sar</taxon>
        <taxon>Stramenopiles</taxon>
        <taxon>Oomycota</taxon>
        <taxon>Saprolegniomycetes</taxon>
        <taxon>Saprolegniales</taxon>
        <taxon>Verrucalvaceae</taxon>
        <taxon>Aphanomyces</taxon>
    </lineage>
</organism>
<dbReference type="GO" id="GO:0005634">
    <property type="term" value="C:nucleus"/>
    <property type="evidence" value="ECO:0007669"/>
    <property type="project" value="TreeGrafter"/>
</dbReference>
<name>A0A3R6VMK6_9STRA</name>
<feature type="domain" description="DNA-directed DNA polymerase family B multifunctional" evidence="5">
    <location>
        <begin position="422"/>
        <end position="527"/>
    </location>
</feature>
<dbReference type="VEuPathDB" id="FungiDB:H310_04972"/>
<evidence type="ECO:0000259" key="5">
    <source>
        <dbReference type="Pfam" id="PF00136"/>
    </source>
</evidence>
<evidence type="ECO:0000313" key="6">
    <source>
        <dbReference type="EMBL" id="RHY30422.1"/>
    </source>
</evidence>
<evidence type="ECO:0000256" key="1">
    <source>
        <dbReference type="ARBA" id="ARBA00012417"/>
    </source>
</evidence>
<sequence length="541" mass="60251">MWASLESILGKVKAATDASNDVSTGITASSGFESTLLSQQQSPHESIHPMLTYSQLDDGDLPNEDYKEIENAELLELLAILQNTGTEGDMLDAQREGWNEHCDDEECDLEGQEDDNAGSDIMASQQKLDNPDDDDKPWWEAQDGGRLEPIAHEVVEAPVDSDNVVEDITESPKATPPVRCSDSGTASGVYKFAADPPLVHDVLTGGWTEVCLVVSMYAATMTYLTSPIKNPHTKRSSWQASQPALRTAPSIVHTSHVTILSVELHVNTREALLPDPAHDAVVAIGYTLEANEGSTCISETGLLLVDAADDATARSKQFLANRIVTVQTVLSEAALFVALDRLVHTWDPDFLFKLARYTFESVVAHVLKRRVPVYSFQVLSQWFQASGSVRLRALEHVVTKTMLNVSLLDAMQLITRTRKTTLMTMSRPVCLKLEKVYMGSFLVSKKRYVGLKFESIHDKGQLDAKGIETIRRDSCGVVQHPMRHWLRLLFATRDLSACKKYLQRYWIDMHDGNIPLRHYIFAKEVRLGTYAGYSSCLEHCR</sequence>
<dbReference type="GO" id="GO:0003677">
    <property type="term" value="F:DNA binding"/>
    <property type="evidence" value="ECO:0007669"/>
    <property type="project" value="InterPro"/>
</dbReference>
<dbReference type="InterPro" id="IPR036397">
    <property type="entry name" value="RNaseH_sf"/>
</dbReference>
<keyword evidence="4" id="KW-0239">DNA-directed DNA polymerase</keyword>
<dbReference type="EMBL" id="QUSY01000319">
    <property type="protein sequence ID" value="RHY30422.1"/>
    <property type="molecule type" value="Genomic_DNA"/>
</dbReference>
<keyword evidence="3" id="KW-0548">Nucleotidyltransferase</keyword>
<dbReference type="GO" id="GO:0016035">
    <property type="term" value="C:zeta DNA polymerase complex"/>
    <property type="evidence" value="ECO:0007669"/>
    <property type="project" value="InterPro"/>
</dbReference>
<dbReference type="InterPro" id="IPR042087">
    <property type="entry name" value="DNA_pol_B_thumb"/>
</dbReference>
<dbReference type="GO" id="GO:0000166">
    <property type="term" value="F:nucleotide binding"/>
    <property type="evidence" value="ECO:0007669"/>
    <property type="project" value="InterPro"/>
</dbReference>
<dbReference type="SUPFAM" id="SSF53098">
    <property type="entry name" value="Ribonuclease H-like"/>
    <property type="match status" value="1"/>
</dbReference>